<proteinExistence type="predicted"/>
<evidence type="ECO:0000313" key="3">
    <source>
        <dbReference type="Proteomes" id="UP000838412"/>
    </source>
</evidence>
<dbReference type="EMBL" id="OV696687">
    <property type="protein sequence ID" value="CAH1252680.1"/>
    <property type="molecule type" value="Genomic_DNA"/>
</dbReference>
<sequence length="104" mass="11433">MGDRKSNPGSVGNGLSPLSRGCLRPCELETRRWASRSRSARLITQGSGGFQANAQMLGGNNVTRLEACEHRQTGDRCLFQFPHPLVQGVTLERRALDVFTPTLH</sequence>
<accession>A0A8K0EII1</accession>
<dbReference type="AlphaFoldDB" id="A0A8K0EII1"/>
<dbReference type="Proteomes" id="UP000838412">
    <property type="component" value="Chromosome 2"/>
</dbReference>
<keyword evidence="3" id="KW-1185">Reference proteome</keyword>
<name>A0A8K0EII1_BRALA</name>
<evidence type="ECO:0000256" key="1">
    <source>
        <dbReference type="SAM" id="MobiDB-lite"/>
    </source>
</evidence>
<evidence type="ECO:0000313" key="2">
    <source>
        <dbReference type="EMBL" id="CAH1252680.1"/>
    </source>
</evidence>
<protein>
    <submittedName>
        <fullName evidence="2">Hypp980 protein</fullName>
    </submittedName>
</protein>
<gene>
    <name evidence="2" type="primary">Hypp980</name>
    <name evidence="2" type="ORF">BLAG_LOCUS12693</name>
</gene>
<reference evidence="2" key="1">
    <citation type="submission" date="2022-01" db="EMBL/GenBank/DDBJ databases">
        <authorList>
            <person name="Braso-Vives M."/>
        </authorList>
    </citation>
    <scope>NUCLEOTIDE SEQUENCE</scope>
</reference>
<organism evidence="2 3">
    <name type="scientific">Branchiostoma lanceolatum</name>
    <name type="common">Common lancelet</name>
    <name type="synonym">Amphioxus lanceolatum</name>
    <dbReference type="NCBI Taxonomy" id="7740"/>
    <lineage>
        <taxon>Eukaryota</taxon>
        <taxon>Metazoa</taxon>
        <taxon>Chordata</taxon>
        <taxon>Cephalochordata</taxon>
        <taxon>Leptocardii</taxon>
        <taxon>Amphioxiformes</taxon>
        <taxon>Branchiostomatidae</taxon>
        <taxon>Branchiostoma</taxon>
    </lineage>
</organism>
<feature type="region of interest" description="Disordered" evidence="1">
    <location>
        <begin position="1"/>
        <end position="20"/>
    </location>
</feature>